<dbReference type="OrthoDB" id="9989112at2759"/>
<name>A0A7I4YAB5_HAECO</name>
<evidence type="ECO:0000313" key="6">
    <source>
        <dbReference type="WBParaSite" id="HCON_00076110-00001"/>
    </source>
</evidence>
<evidence type="ECO:0000313" key="5">
    <source>
        <dbReference type="Proteomes" id="UP000025227"/>
    </source>
</evidence>
<keyword evidence="3" id="KW-0342">GTP-binding</keyword>
<proteinExistence type="inferred from homology"/>
<dbReference type="SMART" id="SM00176">
    <property type="entry name" value="RAN"/>
    <property type="match status" value="1"/>
</dbReference>
<accession>A0A7I4YAB5</accession>
<dbReference type="WBParaSite" id="HCON_00076110-00001">
    <property type="protein sequence ID" value="HCON_00076110-00001"/>
    <property type="gene ID" value="HCON_00076110"/>
</dbReference>
<dbReference type="PANTHER" id="PTHR47978">
    <property type="match status" value="1"/>
</dbReference>
<dbReference type="InterPro" id="IPR001806">
    <property type="entry name" value="Small_GTPase"/>
</dbReference>
<evidence type="ECO:0000256" key="4">
    <source>
        <dbReference type="ARBA" id="ARBA00023288"/>
    </source>
</evidence>
<dbReference type="NCBIfam" id="TIGR00231">
    <property type="entry name" value="small_GTP"/>
    <property type="match status" value="1"/>
</dbReference>
<reference evidence="6" key="1">
    <citation type="submission" date="2020-12" db="UniProtKB">
        <authorList>
            <consortium name="WormBaseParasite"/>
        </authorList>
    </citation>
    <scope>IDENTIFICATION</scope>
    <source>
        <strain evidence="6">MHco3</strain>
    </source>
</reference>
<dbReference type="InterPro" id="IPR005225">
    <property type="entry name" value="Small_GTP-bd"/>
</dbReference>
<dbReference type="SMART" id="SM00173">
    <property type="entry name" value="RAS"/>
    <property type="match status" value="1"/>
</dbReference>
<dbReference type="OMA" id="QELNTHC"/>
<dbReference type="PROSITE" id="PS51419">
    <property type="entry name" value="RAB"/>
    <property type="match status" value="1"/>
</dbReference>
<dbReference type="SMART" id="SM00177">
    <property type="entry name" value="ARF"/>
    <property type="match status" value="1"/>
</dbReference>
<evidence type="ECO:0000256" key="2">
    <source>
        <dbReference type="ARBA" id="ARBA00022741"/>
    </source>
</evidence>
<dbReference type="SMART" id="SM00174">
    <property type="entry name" value="RHO"/>
    <property type="match status" value="1"/>
</dbReference>
<keyword evidence="2" id="KW-0547">Nucleotide-binding</keyword>
<dbReference type="FunFam" id="3.40.50.300:FF:001129">
    <property type="entry name" value="ras-related protein Rab-44 isoform X2"/>
    <property type="match status" value="1"/>
</dbReference>
<evidence type="ECO:0000256" key="1">
    <source>
        <dbReference type="ARBA" id="ARBA00006270"/>
    </source>
</evidence>
<dbReference type="Proteomes" id="UP000025227">
    <property type="component" value="Unplaced"/>
</dbReference>
<keyword evidence="4" id="KW-0449">Lipoprotein</keyword>
<organism evidence="5 6">
    <name type="scientific">Haemonchus contortus</name>
    <name type="common">Barber pole worm</name>
    <dbReference type="NCBI Taxonomy" id="6289"/>
    <lineage>
        <taxon>Eukaryota</taxon>
        <taxon>Metazoa</taxon>
        <taxon>Ecdysozoa</taxon>
        <taxon>Nematoda</taxon>
        <taxon>Chromadorea</taxon>
        <taxon>Rhabditida</taxon>
        <taxon>Rhabditina</taxon>
        <taxon>Rhabditomorpha</taxon>
        <taxon>Strongyloidea</taxon>
        <taxon>Trichostrongylidae</taxon>
        <taxon>Haemonchus</taxon>
    </lineage>
</organism>
<dbReference type="PRINTS" id="PR00449">
    <property type="entry name" value="RASTRNSFRMNG"/>
</dbReference>
<dbReference type="InterPro" id="IPR027417">
    <property type="entry name" value="P-loop_NTPase"/>
</dbReference>
<dbReference type="Gene3D" id="3.40.50.300">
    <property type="entry name" value="P-loop containing nucleotide triphosphate hydrolases"/>
    <property type="match status" value="1"/>
</dbReference>
<sequence length="209" mass="24221">MEDYKYLFKIILVGGTGVGKTSILQRYTQGFFNHGTLATVGVDFKVKTVNIDKDRVKLQIWDPSGQERFRSIVHLYYRNAQAVIFVYDLTHQRSFDRLPDWMDEVERHCCGRVLKILVGNKVDENQDREVPTVVARDFAAANRFDYFIETSALDSTNVDVLFQQVAQRLRDELKAPIVRYWSVDNENYASSRVNLLQRVRINVCSSCRG</sequence>
<keyword evidence="5" id="KW-1185">Reference proteome</keyword>
<dbReference type="SMART" id="SM00175">
    <property type="entry name" value="RAB"/>
    <property type="match status" value="1"/>
</dbReference>
<dbReference type="AlphaFoldDB" id="A0A7I4YAB5"/>
<dbReference type="GO" id="GO:0003924">
    <property type="term" value="F:GTPase activity"/>
    <property type="evidence" value="ECO:0007669"/>
    <property type="project" value="InterPro"/>
</dbReference>
<dbReference type="PROSITE" id="PS51421">
    <property type="entry name" value="RAS"/>
    <property type="match status" value="1"/>
</dbReference>
<protein>
    <submittedName>
        <fullName evidence="6">Ras domain containing protein</fullName>
    </submittedName>
</protein>
<dbReference type="GO" id="GO:0005525">
    <property type="term" value="F:GTP binding"/>
    <property type="evidence" value="ECO:0007669"/>
    <property type="project" value="UniProtKB-KW"/>
</dbReference>
<comment type="similarity">
    <text evidence="1">Belongs to the small GTPase superfamily. Rab family.</text>
</comment>
<dbReference type="SUPFAM" id="SSF52540">
    <property type="entry name" value="P-loop containing nucleoside triphosphate hydrolases"/>
    <property type="match status" value="1"/>
</dbReference>
<dbReference type="Pfam" id="PF00071">
    <property type="entry name" value="Ras"/>
    <property type="match status" value="1"/>
</dbReference>
<evidence type="ECO:0000256" key="3">
    <source>
        <dbReference type="ARBA" id="ARBA00023134"/>
    </source>
</evidence>